<keyword evidence="2" id="KW-1185">Reference proteome</keyword>
<name>A0A0J1JI89_9GAMM</name>
<accession>A0A0J1JI89</accession>
<dbReference type="RefSeq" id="WP_047873114.1">
    <property type="nucleotide sequence ID" value="NZ_BMYC01000001.1"/>
</dbReference>
<dbReference type="AlphaFoldDB" id="A0A0J1JI89"/>
<evidence type="ECO:0000313" key="1">
    <source>
        <dbReference type="EMBL" id="KLV01662.1"/>
    </source>
</evidence>
<dbReference type="OrthoDB" id="5892215at2"/>
<reference evidence="1 2" key="1">
    <citation type="submission" date="2015-05" db="EMBL/GenBank/DDBJ databases">
        <title>Photobacterium galathea sp. nov.</title>
        <authorList>
            <person name="Machado H."/>
            <person name="Gram L."/>
        </authorList>
    </citation>
    <scope>NUCLEOTIDE SEQUENCE [LARGE SCALE GENOMIC DNA]</scope>
    <source>
        <strain evidence="1 2">DSM 25995</strain>
    </source>
</reference>
<proteinExistence type="predicted"/>
<organism evidence="1 2">
    <name type="scientific">Photobacterium aphoticum</name>
    <dbReference type="NCBI Taxonomy" id="754436"/>
    <lineage>
        <taxon>Bacteria</taxon>
        <taxon>Pseudomonadati</taxon>
        <taxon>Pseudomonadota</taxon>
        <taxon>Gammaproteobacteria</taxon>
        <taxon>Vibrionales</taxon>
        <taxon>Vibrionaceae</taxon>
        <taxon>Photobacterium</taxon>
    </lineage>
</organism>
<dbReference type="Proteomes" id="UP000036426">
    <property type="component" value="Unassembled WGS sequence"/>
</dbReference>
<protein>
    <submittedName>
        <fullName evidence="1">Uncharacterized protein</fullName>
    </submittedName>
</protein>
<dbReference type="PATRIC" id="fig|754436.4.peg.887"/>
<sequence length="146" mass="16833">MAKKTQQLLQLFYRESARVRLLALDALPQPEAEEQQALNQWLATKRNFQRNEVASQRWIKTCSAGYITELILHPNGTLEEFTLFKREKTHGEWQLVDGLIELYIEKGDNTYRCAVVANQGSSIHSAIEYKNGELHAYLKLAQMRPA</sequence>
<dbReference type="EMBL" id="LDOV01000010">
    <property type="protein sequence ID" value="KLV01662.1"/>
    <property type="molecule type" value="Genomic_DNA"/>
</dbReference>
<gene>
    <name evidence="1" type="ORF">ABT58_04170</name>
</gene>
<evidence type="ECO:0000313" key="2">
    <source>
        <dbReference type="Proteomes" id="UP000036426"/>
    </source>
</evidence>
<comment type="caution">
    <text evidence="1">The sequence shown here is derived from an EMBL/GenBank/DDBJ whole genome shotgun (WGS) entry which is preliminary data.</text>
</comment>